<feature type="transmembrane region" description="Helical" evidence="7">
    <location>
        <begin position="161"/>
        <end position="181"/>
    </location>
</feature>
<keyword evidence="3" id="KW-1003">Cell membrane</keyword>
<dbReference type="GO" id="GO:0005886">
    <property type="term" value="C:plasma membrane"/>
    <property type="evidence" value="ECO:0007669"/>
    <property type="project" value="UniProtKB-SubCell"/>
</dbReference>
<gene>
    <name evidence="9" type="ORF">EDD29_3878</name>
</gene>
<dbReference type="InterPro" id="IPR000515">
    <property type="entry name" value="MetI-like"/>
</dbReference>
<feature type="domain" description="ABC transmembrane type-1" evidence="8">
    <location>
        <begin position="115"/>
        <end position="312"/>
    </location>
</feature>
<keyword evidence="6 7" id="KW-0472">Membrane</keyword>
<keyword evidence="5 7" id="KW-1133">Transmembrane helix</keyword>
<feature type="transmembrane region" description="Helical" evidence="7">
    <location>
        <begin position="251"/>
        <end position="274"/>
    </location>
</feature>
<name>A0A3N1CYF1_9ACTN</name>
<evidence type="ECO:0000256" key="6">
    <source>
        <dbReference type="ARBA" id="ARBA00023136"/>
    </source>
</evidence>
<evidence type="ECO:0000256" key="1">
    <source>
        <dbReference type="ARBA" id="ARBA00004651"/>
    </source>
</evidence>
<dbReference type="InterPro" id="IPR035906">
    <property type="entry name" value="MetI-like_sf"/>
</dbReference>
<comment type="similarity">
    <text evidence="7">Belongs to the binding-protein-dependent transport system permease family.</text>
</comment>
<keyword evidence="2 7" id="KW-0813">Transport</keyword>
<feature type="transmembrane region" description="Helical" evidence="7">
    <location>
        <begin position="21"/>
        <end position="48"/>
    </location>
</feature>
<dbReference type="Pfam" id="PF00528">
    <property type="entry name" value="BPD_transp_1"/>
    <property type="match status" value="1"/>
</dbReference>
<evidence type="ECO:0000313" key="9">
    <source>
        <dbReference type="EMBL" id="ROO86314.1"/>
    </source>
</evidence>
<dbReference type="Gene3D" id="1.10.3720.10">
    <property type="entry name" value="MetI-like"/>
    <property type="match status" value="1"/>
</dbReference>
<evidence type="ECO:0000256" key="3">
    <source>
        <dbReference type="ARBA" id="ARBA00022475"/>
    </source>
</evidence>
<dbReference type="Pfam" id="PF19300">
    <property type="entry name" value="BPD_transp_1_N"/>
    <property type="match status" value="1"/>
</dbReference>
<evidence type="ECO:0000256" key="7">
    <source>
        <dbReference type="RuleBase" id="RU363032"/>
    </source>
</evidence>
<feature type="transmembrane region" description="Helical" evidence="7">
    <location>
        <begin position="117"/>
        <end position="140"/>
    </location>
</feature>
<dbReference type="GO" id="GO:0071916">
    <property type="term" value="F:dipeptide transmembrane transporter activity"/>
    <property type="evidence" value="ECO:0007669"/>
    <property type="project" value="TreeGrafter"/>
</dbReference>
<dbReference type="CDD" id="cd06261">
    <property type="entry name" value="TM_PBP2"/>
    <property type="match status" value="1"/>
</dbReference>
<comment type="subcellular location">
    <subcellularLocation>
        <location evidence="1 7">Cell membrane</location>
        <topology evidence="1 7">Multi-pass membrane protein</topology>
    </subcellularLocation>
</comment>
<accession>A0A3N1CYF1</accession>
<sequence>MATASLKRPDASRARPAVPAWLPWTVLLWAVRLAVTVLGILTLLFALLHLSGDPAAVLVGPGGSAEDLARVRAQLGLDDPFLDQYLAFLGDVARLDFGNARGSGEAALPSVLAKLPLTLQLVVSTLALSLALGLPLGVLAAARRDGLLGRVVSGAAALGQAVPNFVLGLVLLLVFALWLGWLPSYGSTTPAHTVLPVVTLTLFTLARVVLLTRAGVLDALSQDFCRAVTAKGGSHARVLWRHALPNAFPPVLAFLITDTGYLLSGTVLVEQLYAYDGIGRGLVVAIGEQDYPTVQATVFTVAVIVVAVSALGDLLGRVADPRVGRESAG</sequence>
<dbReference type="PROSITE" id="PS50928">
    <property type="entry name" value="ABC_TM1"/>
    <property type="match status" value="1"/>
</dbReference>
<proteinExistence type="inferred from homology"/>
<dbReference type="EMBL" id="RJKE01000001">
    <property type="protein sequence ID" value="ROO86314.1"/>
    <property type="molecule type" value="Genomic_DNA"/>
</dbReference>
<keyword evidence="4 7" id="KW-0812">Transmembrane</keyword>
<evidence type="ECO:0000256" key="5">
    <source>
        <dbReference type="ARBA" id="ARBA00022989"/>
    </source>
</evidence>
<evidence type="ECO:0000259" key="8">
    <source>
        <dbReference type="PROSITE" id="PS50928"/>
    </source>
</evidence>
<evidence type="ECO:0000256" key="2">
    <source>
        <dbReference type="ARBA" id="ARBA00022448"/>
    </source>
</evidence>
<dbReference type="RefSeq" id="WP_170201466.1">
    <property type="nucleotide sequence ID" value="NZ_RJKE01000001.1"/>
</dbReference>
<dbReference type="SUPFAM" id="SSF161098">
    <property type="entry name" value="MetI-like"/>
    <property type="match status" value="1"/>
</dbReference>
<evidence type="ECO:0000256" key="4">
    <source>
        <dbReference type="ARBA" id="ARBA00022692"/>
    </source>
</evidence>
<organism evidence="9 10">
    <name type="scientific">Actinocorallia herbida</name>
    <dbReference type="NCBI Taxonomy" id="58109"/>
    <lineage>
        <taxon>Bacteria</taxon>
        <taxon>Bacillati</taxon>
        <taxon>Actinomycetota</taxon>
        <taxon>Actinomycetes</taxon>
        <taxon>Streptosporangiales</taxon>
        <taxon>Thermomonosporaceae</taxon>
        <taxon>Actinocorallia</taxon>
    </lineage>
</organism>
<dbReference type="InterPro" id="IPR045621">
    <property type="entry name" value="BPD_transp_1_N"/>
</dbReference>
<comment type="caution">
    <text evidence="9">The sequence shown here is derived from an EMBL/GenBank/DDBJ whole genome shotgun (WGS) entry which is preliminary data.</text>
</comment>
<reference evidence="9 10" key="1">
    <citation type="submission" date="2018-11" db="EMBL/GenBank/DDBJ databases">
        <title>Sequencing the genomes of 1000 actinobacteria strains.</title>
        <authorList>
            <person name="Klenk H.-P."/>
        </authorList>
    </citation>
    <scope>NUCLEOTIDE SEQUENCE [LARGE SCALE GENOMIC DNA]</scope>
    <source>
        <strain evidence="9 10">DSM 44254</strain>
    </source>
</reference>
<dbReference type="PANTHER" id="PTHR43163">
    <property type="entry name" value="DIPEPTIDE TRANSPORT SYSTEM PERMEASE PROTEIN DPPB-RELATED"/>
    <property type="match status" value="1"/>
</dbReference>
<dbReference type="PANTHER" id="PTHR43163:SF6">
    <property type="entry name" value="DIPEPTIDE TRANSPORT SYSTEM PERMEASE PROTEIN DPPB-RELATED"/>
    <property type="match status" value="1"/>
</dbReference>
<protein>
    <submittedName>
        <fullName evidence="9">Peptide/nickel transport system permease protein</fullName>
    </submittedName>
</protein>
<keyword evidence="10" id="KW-1185">Reference proteome</keyword>
<dbReference type="AlphaFoldDB" id="A0A3N1CYF1"/>
<evidence type="ECO:0000313" key="10">
    <source>
        <dbReference type="Proteomes" id="UP000272400"/>
    </source>
</evidence>
<dbReference type="Proteomes" id="UP000272400">
    <property type="component" value="Unassembled WGS sequence"/>
</dbReference>
<feature type="transmembrane region" description="Helical" evidence="7">
    <location>
        <begin position="193"/>
        <end position="212"/>
    </location>
</feature>
<feature type="transmembrane region" description="Helical" evidence="7">
    <location>
        <begin position="294"/>
        <end position="315"/>
    </location>
</feature>